<dbReference type="RefSeq" id="WP_041774422.1">
    <property type="nucleotide sequence ID" value="NZ_CP022097.2"/>
</dbReference>
<keyword evidence="2" id="KW-1185">Reference proteome</keyword>
<proteinExistence type="predicted"/>
<reference evidence="1 2" key="1">
    <citation type="submission" date="2019-05" db="EMBL/GenBank/DDBJ databases">
        <title>Identification and Biocontrol Activity Analysis of Biocontrol Strain PF-1 Based on Genome-wide Data.</title>
        <authorList>
            <person name="Qi J."/>
        </authorList>
    </citation>
    <scope>NUCLEOTIDE SEQUENCE [LARGE SCALE GENOMIC DNA]</scope>
    <source>
        <strain evidence="1 2">PF-1</strain>
    </source>
</reference>
<comment type="caution">
    <text evidence="1">The sequence shown here is derived from an EMBL/GenBank/DDBJ whole genome shotgun (WGS) entry which is preliminary data.</text>
</comment>
<evidence type="ECO:0000313" key="1">
    <source>
        <dbReference type="EMBL" id="TMM62472.1"/>
    </source>
</evidence>
<accession>A0ABY2VJY8</accession>
<dbReference type="EMBL" id="VAVY01000003">
    <property type="protein sequence ID" value="TMM62472.1"/>
    <property type="molecule type" value="Genomic_DNA"/>
</dbReference>
<evidence type="ECO:0000313" key="2">
    <source>
        <dbReference type="Proteomes" id="UP000310095"/>
    </source>
</evidence>
<organism evidence="1 2">
    <name type="scientific">Pseudomonas protegens</name>
    <dbReference type="NCBI Taxonomy" id="380021"/>
    <lineage>
        <taxon>Bacteria</taxon>
        <taxon>Pseudomonadati</taxon>
        <taxon>Pseudomonadota</taxon>
        <taxon>Gammaproteobacteria</taxon>
        <taxon>Pseudomonadales</taxon>
        <taxon>Pseudomonadaceae</taxon>
        <taxon>Pseudomonas</taxon>
    </lineage>
</organism>
<sequence length="79" mass="8874">MINILDDALDVRCDYEKAAILGDEDGKAFAFEDAFNIGHQAYRNGLSMPVLLKSVPDLKKAWTAGWYTGRQDEFSDESE</sequence>
<gene>
    <name evidence="1" type="ORF">FEF10_20475</name>
</gene>
<protein>
    <submittedName>
        <fullName evidence="1">Uncharacterized protein</fullName>
    </submittedName>
</protein>
<dbReference type="Proteomes" id="UP000310095">
    <property type="component" value="Unassembled WGS sequence"/>
</dbReference>
<name>A0ABY2VJY8_9PSED</name>